<comment type="caution">
    <text evidence="1">The sequence shown here is derived from an EMBL/GenBank/DDBJ whole genome shotgun (WGS) entry which is preliminary data.</text>
</comment>
<gene>
    <name evidence="1" type="ORF">OLEA9_A007850</name>
</gene>
<dbReference type="EMBL" id="CACTIH010005672">
    <property type="protein sequence ID" value="CAA3000157.1"/>
    <property type="molecule type" value="Genomic_DNA"/>
</dbReference>
<organism evidence="1 2">
    <name type="scientific">Olea europaea subsp. europaea</name>
    <dbReference type="NCBI Taxonomy" id="158383"/>
    <lineage>
        <taxon>Eukaryota</taxon>
        <taxon>Viridiplantae</taxon>
        <taxon>Streptophyta</taxon>
        <taxon>Embryophyta</taxon>
        <taxon>Tracheophyta</taxon>
        <taxon>Spermatophyta</taxon>
        <taxon>Magnoliopsida</taxon>
        <taxon>eudicotyledons</taxon>
        <taxon>Gunneridae</taxon>
        <taxon>Pentapetalae</taxon>
        <taxon>asterids</taxon>
        <taxon>lamiids</taxon>
        <taxon>Lamiales</taxon>
        <taxon>Oleaceae</taxon>
        <taxon>Oleeae</taxon>
        <taxon>Olea</taxon>
    </lineage>
</organism>
<dbReference type="AlphaFoldDB" id="A0A8S0T4Z5"/>
<name>A0A8S0T4Z5_OLEEU</name>
<dbReference type="Proteomes" id="UP000594638">
    <property type="component" value="Unassembled WGS sequence"/>
</dbReference>
<keyword evidence="2" id="KW-1185">Reference proteome</keyword>
<reference evidence="1 2" key="1">
    <citation type="submission" date="2019-12" db="EMBL/GenBank/DDBJ databases">
        <authorList>
            <person name="Alioto T."/>
            <person name="Alioto T."/>
            <person name="Gomez Garrido J."/>
        </authorList>
    </citation>
    <scope>NUCLEOTIDE SEQUENCE [LARGE SCALE GENOMIC DNA]</scope>
</reference>
<protein>
    <submittedName>
        <fullName evidence="1">Uncharacterized protein</fullName>
    </submittedName>
</protein>
<accession>A0A8S0T4Z5</accession>
<proteinExistence type="predicted"/>
<evidence type="ECO:0000313" key="1">
    <source>
        <dbReference type="EMBL" id="CAA3000157.1"/>
    </source>
</evidence>
<dbReference type="Gramene" id="OE9A007850T1">
    <property type="protein sequence ID" value="OE9A007850C1"/>
    <property type="gene ID" value="OE9A007850"/>
</dbReference>
<sequence length="168" mass="18448">MLGNQAMSLSRPGRIPNMSCTPCPEMPENQAISLSWPGCVPHMACTSCPRNYLEMPESQVASLLRPRRVLCMACTPYPWNSQEIPGNVLASMTWPTHRVAFMCLKKACVPAVARSHPGHGLHTVCHKLLRNAEKSAWVLGVACAPCPRNAQKRALSLTWPAHLVLEIA</sequence>
<evidence type="ECO:0000313" key="2">
    <source>
        <dbReference type="Proteomes" id="UP000594638"/>
    </source>
</evidence>